<accession>A0A3B0X697</accession>
<dbReference type="EMBL" id="UOFH01000009">
    <property type="protein sequence ID" value="VAW58417.1"/>
    <property type="molecule type" value="Genomic_DNA"/>
</dbReference>
<dbReference type="AlphaFoldDB" id="A0A3B0X697"/>
<sequence length="569" mass="64890">MATNEQILLNEILKQKAEEFAEPLSDSEFFEFYSAIQILKEFELGYDEVRSGMAGASHDGGADSLYLFVNGDLIKEDSNVKEKYKKNPDIEFVLIQSKREQSFGEDALLKFSRLCSNLLNLEFNREDYVGRYNDNVLSTFGLFRDIGLFRDTYLTLVTKTPSLKISIFYASLGDDVHINVQNQANDLKNDVAAKLPTADVDVYFVGAKELVKYSQERPNEVHRLVTSVAPLSTSEKVFIALTNIAEYHKFISDDGKLMRHIFESNVRDYQGKTNVNKEIQETLSQSNAEEFWWLNNGVTILGTDATAPGGKELIVHNPQIVNGLQTSSEIHRFFSNNPDKLKEEERSVLVRVIVPNSEETRDKIIRATNSQTPIPKSSLRATDHVHRNIEEYFKSRSLYYDRRKNFYKNEGKKPKEIISLPFLSQCLMATLLQKPDSARARPSTLLENDASYDKLFHPTNALKTYYLLAYWGRSIETVLKDSKKYLTPEISDIKFYTLYHAVCVSTENLYPSNNKVSTLEKEHIDTNVILSSADICYDLYRELGGTNKVAKGVDLLEKVKEKLKSDNGL</sequence>
<feature type="domain" description="Abortive phage infection protein C-terminal" evidence="1">
    <location>
        <begin position="262"/>
        <end position="482"/>
    </location>
</feature>
<gene>
    <name evidence="2" type="ORF">MNBD_GAMMA08-202</name>
</gene>
<reference evidence="2" key="1">
    <citation type="submission" date="2018-06" db="EMBL/GenBank/DDBJ databases">
        <authorList>
            <person name="Zhirakovskaya E."/>
        </authorList>
    </citation>
    <scope>NUCLEOTIDE SEQUENCE</scope>
</reference>
<dbReference type="Pfam" id="PF10592">
    <property type="entry name" value="AIPR"/>
    <property type="match status" value="1"/>
</dbReference>
<name>A0A3B0X697_9ZZZZ</name>
<evidence type="ECO:0000259" key="1">
    <source>
        <dbReference type="Pfam" id="PF10592"/>
    </source>
</evidence>
<protein>
    <recommendedName>
        <fullName evidence="1">Abortive phage infection protein C-terminal domain-containing protein</fullName>
    </recommendedName>
</protein>
<proteinExistence type="predicted"/>
<organism evidence="2">
    <name type="scientific">hydrothermal vent metagenome</name>
    <dbReference type="NCBI Taxonomy" id="652676"/>
    <lineage>
        <taxon>unclassified sequences</taxon>
        <taxon>metagenomes</taxon>
        <taxon>ecological metagenomes</taxon>
    </lineage>
</organism>
<evidence type="ECO:0000313" key="2">
    <source>
        <dbReference type="EMBL" id="VAW58417.1"/>
    </source>
</evidence>
<dbReference type="InterPro" id="IPR018891">
    <property type="entry name" value="AIPR_C"/>
</dbReference>